<dbReference type="PANTHER" id="PTHR32089">
    <property type="entry name" value="METHYL-ACCEPTING CHEMOTAXIS PROTEIN MCPB"/>
    <property type="match status" value="1"/>
</dbReference>
<reference evidence="5" key="1">
    <citation type="submission" date="2024-05" db="EMBL/GenBank/DDBJ databases">
        <title>Isolation and characterization of Sporomusa carbonis sp. nov., a carboxydotrophic hydrogenogen in the genus of Sporomusa isolated from a charcoal burning pile.</title>
        <authorList>
            <person name="Boeer T."/>
            <person name="Rosenbaum F."/>
            <person name="Eysell L."/>
            <person name="Mueller V."/>
            <person name="Daniel R."/>
            <person name="Poehlein A."/>
        </authorList>
    </citation>
    <scope>NUCLEOTIDE SEQUENCE [LARGE SCALE GENOMIC DNA]</scope>
    <source>
        <strain evidence="5">DSM 10669</strain>
    </source>
</reference>
<keyword evidence="1 3" id="KW-0807">Transducer</keyword>
<gene>
    <name evidence="5" type="primary">yfmS_8</name>
    <name evidence="5" type="ORF">SPSIL_052260</name>
</gene>
<dbReference type="PANTHER" id="PTHR32089:SF112">
    <property type="entry name" value="LYSOZYME-LIKE PROTEIN-RELATED"/>
    <property type="match status" value="1"/>
</dbReference>
<keyword evidence="6" id="KW-1185">Reference proteome</keyword>
<sequence>MKFVSDVAVNSNLLGLNAAIEAARAGEYGRGFAVVSDEIRKMAVNSAQSVSEIKKFSRTFRRKRTIVVKAITKSSSIGEQQARAAEDIAANIQSLALTASEVEKIAEVV</sequence>
<dbReference type="InterPro" id="IPR004090">
    <property type="entry name" value="Chemotax_Me-accpt_rcpt"/>
</dbReference>
<name>A0ABZ3IUE9_9FIRM</name>
<protein>
    <submittedName>
        <fullName evidence="5">Sensory transducer protein YfmS</fullName>
    </submittedName>
</protein>
<feature type="domain" description="Methyl-accepting transducer" evidence="4">
    <location>
        <begin position="1"/>
        <end position="109"/>
    </location>
</feature>
<evidence type="ECO:0000256" key="2">
    <source>
        <dbReference type="ARBA" id="ARBA00029447"/>
    </source>
</evidence>
<evidence type="ECO:0000313" key="5">
    <source>
        <dbReference type="EMBL" id="XFO68998.1"/>
    </source>
</evidence>
<dbReference type="PROSITE" id="PS50111">
    <property type="entry name" value="CHEMOTAXIS_TRANSDUC_2"/>
    <property type="match status" value="1"/>
</dbReference>
<dbReference type="SUPFAM" id="SSF58104">
    <property type="entry name" value="Methyl-accepting chemotaxis protein (MCP) signaling domain"/>
    <property type="match status" value="1"/>
</dbReference>
<dbReference type="PRINTS" id="PR00260">
    <property type="entry name" value="CHEMTRNSDUCR"/>
</dbReference>
<accession>A0ABZ3IUE9</accession>
<evidence type="ECO:0000256" key="3">
    <source>
        <dbReference type="PROSITE-ProRule" id="PRU00284"/>
    </source>
</evidence>
<evidence type="ECO:0000256" key="1">
    <source>
        <dbReference type="ARBA" id="ARBA00023224"/>
    </source>
</evidence>
<organism evidence="5 6">
    <name type="scientific">Sporomusa silvacetica DSM 10669</name>
    <dbReference type="NCBI Taxonomy" id="1123289"/>
    <lineage>
        <taxon>Bacteria</taxon>
        <taxon>Bacillati</taxon>
        <taxon>Bacillota</taxon>
        <taxon>Negativicutes</taxon>
        <taxon>Selenomonadales</taxon>
        <taxon>Sporomusaceae</taxon>
        <taxon>Sporomusa</taxon>
    </lineage>
</organism>
<proteinExistence type="inferred from homology"/>
<dbReference type="InterPro" id="IPR004089">
    <property type="entry name" value="MCPsignal_dom"/>
</dbReference>
<dbReference type="EMBL" id="CP155573">
    <property type="protein sequence ID" value="XFO68998.1"/>
    <property type="molecule type" value="Genomic_DNA"/>
</dbReference>
<dbReference type="Proteomes" id="UP000216752">
    <property type="component" value="Chromosome"/>
</dbReference>
<dbReference type="Pfam" id="PF00015">
    <property type="entry name" value="MCPsignal"/>
    <property type="match status" value="1"/>
</dbReference>
<evidence type="ECO:0000313" key="6">
    <source>
        <dbReference type="Proteomes" id="UP000216752"/>
    </source>
</evidence>
<dbReference type="Gene3D" id="1.10.287.950">
    <property type="entry name" value="Methyl-accepting chemotaxis protein"/>
    <property type="match status" value="1"/>
</dbReference>
<comment type="similarity">
    <text evidence="2">Belongs to the methyl-accepting chemotaxis (MCP) protein family.</text>
</comment>
<evidence type="ECO:0000259" key="4">
    <source>
        <dbReference type="PROSITE" id="PS50111"/>
    </source>
</evidence>